<reference evidence="3 4" key="1">
    <citation type="submission" date="2022-09" db="EMBL/GenBank/DDBJ databases">
        <authorList>
            <person name="Palmer J.M."/>
        </authorList>
    </citation>
    <scope>NUCLEOTIDE SEQUENCE [LARGE SCALE GENOMIC DNA]</scope>
    <source>
        <strain evidence="3 4">DSM 7382</strain>
    </source>
</reference>
<keyword evidence="1" id="KW-0175">Coiled coil</keyword>
<sequence>MHTDLPQELLDEIISYLSHTDIPSLALVSKNIQSITYARLYRDIPAVCPKKTVLLLKVLSKRPYLAEIVRICTLLDLKAYGLVIWSTAFFQLMSKALRNMRNLKDLRLYAIGPYAAYLMGCPFRLHSLRVACDWNQELINWLEEQNQIYDIWVFSLRHAGNVEMPSSILPLLRRTLGSVRALSELVPARPVESADISFPSPDGFNAEIIGLTCKVLSHSSGPLTELFLTVDLTDLEVPHILETLAVVPDILPNLHTFGLFGARGFVSANLVERFTEVISKFKDLKKASLYSTQLNDALSDHLVTKELPQRWHKACASLESIDINGVPWLHVPNDGWMTTETCKLRMLDMLSEARKEEARLRKKLKEAQRRNALNRIA</sequence>
<evidence type="ECO:0000313" key="3">
    <source>
        <dbReference type="EMBL" id="KAK7692659.1"/>
    </source>
</evidence>
<dbReference type="EMBL" id="JASBNA010000004">
    <property type="protein sequence ID" value="KAK7692659.1"/>
    <property type="molecule type" value="Genomic_DNA"/>
</dbReference>
<dbReference type="InterPro" id="IPR036047">
    <property type="entry name" value="F-box-like_dom_sf"/>
</dbReference>
<accession>A0AAW0GNK6</accession>
<evidence type="ECO:0000256" key="1">
    <source>
        <dbReference type="SAM" id="Coils"/>
    </source>
</evidence>
<dbReference type="SUPFAM" id="SSF81383">
    <property type="entry name" value="F-box domain"/>
    <property type="match status" value="1"/>
</dbReference>
<name>A0AAW0GNK6_9APHY</name>
<dbReference type="InterPro" id="IPR001810">
    <property type="entry name" value="F-box_dom"/>
</dbReference>
<feature type="coiled-coil region" evidence="1">
    <location>
        <begin position="347"/>
        <end position="375"/>
    </location>
</feature>
<protein>
    <recommendedName>
        <fullName evidence="2">F-box domain-containing protein</fullName>
    </recommendedName>
</protein>
<evidence type="ECO:0000259" key="2">
    <source>
        <dbReference type="PROSITE" id="PS50181"/>
    </source>
</evidence>
<organism evidence="3 4">
    <name type="scientific">Cerrena zonata</name>
    <dbReference type="NCBI Taxonomy" id="2478898"/>
    <lineage>
        <taxon>Eukaryota</taxon>
        <taxon>Fungi</taxon>
        <taxon>Dikarya</taxon>
        <taxon>Basidiomycota</taxon>
        <taxon>Agaricomycotina</taxon>
        <taxon>Agaricomycetes</taxon>
        <taxon>Polyporales</taxon>
        <taxon>Cerrenaceae</taxon>
        <taxon>Cerrena</taxon>
    </lineage>
</organism>
<proteinExistence type="predicted"/>
<keyword evidence="4" id="KW-1185">Reference proteome</keyword>
<dbReference type="PROSITE" id="PS50181">
    <property type="entry name" value="FBOX"/>
    <property type="match status" value="1"/>
</dbReference>
<dbReference type="Proteomes" id="UP001385951">
    <property type="component" value="Unassembled WGS sequence"/>
</dbReference>
<gene>
    <name evidence="3" type="ORF">QCA50_004292</name>
</gene>
<evidence type="ECO:0000313" key="4">
    <source>
        <dbReference type="Proteomes" id="UP001385951"/>
    </source>
</evidence>
<dbReference type="Pfam" id="PF00646">
    <property type="entry name" value="F-box"/>
    <property type="match status" value="1"/>
</dbReference>
<dbReference type="CDD" id="cd09917">
    <property type="entry name" value="F-box_SF"/>
    <property type="match status" value="1"/>
</dbReference>
<comment type="caution">
    <text evidence="3">The sequence shown here is derived from an EMBL/GenBank/DDBJ whole genome shotgun (WGS) entry which is preliminary data.</text>
</comment>
<dbReference type="SUPFAM" id="SSF52047">
    <property type="entry name" value="RNI-like"/>
    <property type="match status" value="1"/>
</dbReference>
<dbReference type="AlphaFoldDB" id="A0AAW0GNK6"/>
<feature type="domain" description="F-box" evidence="2">
    <location>
        <begin position="1"/>
        <end position="44"/>
    </location>
</feature>